<evidence type="ECO:0000313" key="1">
    <source>
        <dbReference type="EMBL" id="GMS80895.1"/>
    </source>
</evidence>
<evidence type="ECO:0000313" key="2">
    <source>
        <dbReference type="Proteomes" id="UP001432027"/>
    </source>
</evidence>
<feature type="non-terminal residue" evidence="1">
    <location>
        <position position="1"/>
    </location>
</feature>
<reference evidence="1" key="1">
    <citation type="submission" date="2023-10" db="EMBL/GenBank/DDBJ databases">
        <title>Genome assembly of Pristionchus species.</title>
        <authorList>
            <person name="Yoshida K."/>
            <person name="Sommer R.J."/>
        </authorList>
    </citation>
    <scope>NUCLEOTIDE SEQUENCE</scope>
    <source>
        <strain evidence="1">RS0144</strain>
    </source>
</reference>
<accession>A0AAV5SL81</accession>
<comment type="caution">
    <text evidence="1">The sequence shown here is derived from an EMBL/GenBank/DDBJ whole genome shotgun (WGS) entry which is preliminary data.</text>
</comment>
<dbReference type="Proteomes" id="UP001432027">
    <property type="component" value="Unassembled WGS sequence"/>
</dbReference>
<protein>
    <submittedName>
        <fullName evidence="1">Uncharacterized protein</fullName>
    </submittedName>
</protein>
<gene>
    <name evidence="1" type="ORF">PENTCL1PPCAC_3070</name>
</gene>
<dbReference type="AlphaFoldDB" id="A0AAV5SL81"/>
<keyword evidence="2" id="KW-1185">Reference proteome</keyword>
<dbReference type="EMBL" id="BTSX01000001">
    <property type="protein sequence ID" value="GMS80895.1"/>
    <property type="molecule type" value="Genomic_DNA"/>
</dbReference>
<name>A0AAV5SL81_9BILA</name>
<organism evidence="1 2">
    <name type="scientific">Pristionchus entomophagus</name>
    <dbReference type="NCBI Taxonomy" id="358040"/>
    <lineage>
        <taxon>Eukaryota</taxon>
        <taxon>Metazoa</taxon>
        <taxon>Ecdysozoa</taxon>
        <taxon>Nematoda</taxon>
        <taxon>Chromadorea</taxon>
        <taxon>Rhabditida</taxon>
        <taxon>Rhabditina</taxon>
        <taxon>Diplogasteromorpha</taxon>
        <taxon>Diplogasteroidea</taxon>
        <taxon>Neodiplogasteridae</taxon>
        <taxon>Pristionchus</taxon>
    </lineage>
</organism>
<feature type="non-terminal residue" evidence="1">
    <location>
        <position position="82"/>
    </location>
</feature>
<proteinExistence type="predicted"/>
<sequence length="82" mass="9360">QTVAPVEQIKPTQTSERLPLKRRLVDQPGFIPNDEFVQCLAEERDAYEKDAAARLREALRKAGVSEKKIEEVGKRDINWALV</sequence>